<dbReference type="PROSITE" id="PS51620">
    <property type="entry name" value="SAM_TRM61"/>
    <property type="match status" value="1"/>
</dbReference>
<name>A0A7S3F3I6_9EUKA</name>
<dbReference type="EC" id="2.1.1.220" evidence="1"/>
<dbReference type="GO" id="GO:0030488">
    <property type="term" value="P:tRNA methylation"/>
    <property type="evidence" value="ECO:0007669"/>
    <property type="project" value="InterPro"/>
</dbReference>
<proteinExistence type="predicted"/>
<dbReference type="GO" id="GO:0031515">
    <property type="term" value="C:tRNA (m1A) methyltransferase complex"/>
    <property type="evidence" value="ECO:0007669"/>
    <property type="project" value="InterPro"/>
</dbReference>
<dbReference type="SUPFAM" id="SSF53335">
    <property type="entry name" value="S-adenosyl-L-methionine-dependent methyltransferases"/>
    <property type="match status" value="1"/>
</dbReference>
<sequence>MGSGGLAVHVGRCLGSSGLHVTVEPHAKHTEVGLANMQRARESWLEFPRHHHVEGALEEVVPQVEALSHEYDGIILDLPGHERAIAASAPLLAVGGRLACYCPVTSQVEAAWDACTAAGLEVEWAGELIEREWGRASKGGIRPVNGPFGHTAFLLIAQRKRIYAPPCAAPVHAPAKRTGSLAQRLFPLLFGSGSTHG</sequence>
<dbReference type="InterPro" id="IPR014816">
    <property type="entry name" value="tRNA_MeTrfase_Gcd14"/>
</dbReference>
<organism evidence="2">
    <name type="scientific">Haptolina ericina</name>
    <dbReference type="NCBI Taxonomy" id="156174"/>
    <lineage>
        <taxon>Eukaryota</taxon>
        <taxon>Haptista</taxon>
        <taxon>Haptophyta</taxon>
        <taxon>Prymnesiophyceae</taxon>
        <taxon>Prymnesiales</taxon>
        <taxon>Prymnesiaceae</taxon>
        <taxon>Haptolina</taxon>
    </lineage>
</organism>
<dbReference type="PANTHER" id="PTHR12133">
    <property type="entry name" value="TRNA (ADENINE(58)-N(1))-METHYLTRANSFERASE"/>
    <property type="match status" value="1"/>
</dbReference>
<dbReference type="PANTHER" id="PTHR12133:SF1">
    <property type="entry name" value="TRNA (ADENINE(58)-N(1))-METHYLTRANSFERASE, MITOCHONDRIAL"/>
    <property type="match status" value="1"/>
</dbReference>
<evidence type="ECO:0000313" key="2">
    <source>
        <dbReference type="EMBL" id="CAE0124507.1"/>
    </source>
</evidence>
<dbReference type="InterPro" id="IPR029063">
    <property type="entry name" value="SAM-dependent_MTases_sf"/>
</dbReference>
<gene>
    <name evidence="2" type="ORF">HERI1096_LOCUS25085</name>
</gene>
<reference evidence="2" key="1">
    <citation type="submission" date="2021-01" db="EMBL/GenBank/DDBJ databases">
        <authorList>
            <person name="Corre E."/>
            <person name="Pelletier E."/>
            <person name="Niang G."/>
            <person name="Scheremetjew M."/>
            <person name="Finn R."/>
            <person name="Kale V."/>
            <person name="Holt S."/>
            <person name="Cochrane G."/>
            <person name="Meng A."/>
            <person name="Brown T."/>
            <person name="Cohen L."/>
        </authorList>
    </citation>
    <scope>NUCLEOTIDE SEQUENCE</scope>
    <source>
        <strain evidence="2">CCMP281</strain>
    </source>
</reference>
<dbReference type="Gene3D" id="3.40.50.150">
    <property type="entry name" value="Vaccinia Virus protein VP39"/>
    <property type="match status" value="1"/>
</dbReference>
<dbReference type="GO" id="GO:0005739">
    <property type="term" value="C:mitochondrion"/>
    <property type="evidence" value="ECO:0007669"/>
    <property type="project" value="TreeGrafter"/>
</dbReference>
<evidence type="ECO:0000256" key="1">
    <source>
        <dbReference type="ARBA" id="ARBA00012796"/>
    </source>
</evidence>
<dbReference type="EMBL" id="HBHX01045299">
    <property type="protein sequence ID" value="CAE0124507.1"/>
    <property type="molecule type" value="Transcribed_RNA"/>
</dbReference>
<dbReference type="GO" id="GO:0160107">
    <property type="term" value="F:tRNA (adenine(58)-N1)-methyltransferase activity"/>
    <property type="evidence" value="ECO:0007669"/>
    <property type="project" value="UniProtKB-EC"/>
</dbReference>
<accession>A0A7S3F3I6</accession>
<dbReference type="AlphaFoldDB" id="A0A7S3F3I6"/>
<protein>
    <recommendedName>
        <fullName evidence="1">tRNA (adenine(58)-N(1))-methyltransferase</fullName>
        <ecNumber evidence="1">2.1.1.220</ecNumber>
    </recommendedName>
</protein>